<sequence>MRYQLLATRATFPSSNRNGWAQRGRSCSHSTTGPGSSRYETGSVSSIETTSDTILPPRLAAPGIHESSSHFESGTPPTVESISGTVFPPNLIAPGLRGESETPACLLSRHSSESVSSFISGSTATLLGLMPPASRDASTVHPASLAFIGYISPMSNLPPLQHPGLQVPILTMGPSVLSGSSAHSTLSLSVSSVSLASMPSIIVPHTAPPSASSPESHRLTINSWYYPVYPWYSNPVYPYRLIVIPQSQYLYPIYHDSRDRCVLPEPAEYKPAWSGLEGTLSIISGTTASREYDIVRQYPPTPSLPTAKSLPPIESMEGAAIDNESLQDMSGELDFCPATPLGIAPSEAESSISSKTTITLPPQPSLGTTQASSISEGNKPSIETLPSGAESIYSDRDLNKGTVPPSHIVSQDVNRLLQYLHEVITVRKGETWDMTDHLHPFEEYVPMSDASTDVSISSREEEATPIAVAIPARLKSEIFSLDLTESIASLTQPSPTIASVSISDESSLSDSFLTDSSITGSPTALVSEISGASGGMVSFSIPSTHIPFCSAYPFLLPSAQPQHLNLLPCHYNPLTGLPGALLALYQDFGSHTHYFGSV</sequence>
<dbReference type="OrthoDB" id="2507336at2759"/>
<organism evidence="2 3">
    <name type="scientific">Rhizoctonia solani 123E</name>
    <dbReference type="NCBI Taxonomy" id="1423351"/>
    <lineage>
        <taxon>Eukaryota</taxon>
        <taxon>Fungi</taxon>
        <taxon>Dikarya</taxon>
        <taxon>Basidiomycota</taxon>
        <taxon>Agaricomycotina</taxon>
        <taxon>Agaricomycetes</taxon>
        <taxon>Cantharellales</taxon>
        <taxon>Ceratobasidiaceae</taxon>
        <taxon>Rhizoctonia</taxon>
    </lineage>
</organism>
<feature type="region of interest" description="Disordered" evidence="1">
    <location>
        <begin position="14"/>
        <end position="86"/>
    </location>
</feature>
<dbReference type="STRING" id="1423351.A0A074RJD9"/>
<accession>A0A074RJD9</accession>
<dbReference type="EMBL" id="AZST01000894">
    <property type="protein sequence ID" value="KEP46934.1"/>
    <property type="molecule type" value="Genomic_DNA"/>
</dbReference>
<feature type="compositionally biased region" description="Polar residues" evidence="1">
    <location>
        <begin position="14"/>
        <end position="53"/>
    </location>
</feature>
<keyword evidence="3" id="KW-1185">Reference proteome</keyword>
<dbReference type="HOGENOM" id="CLU_456460_0_0_1"/>
<feature type="compositionally biased region" description="Polar residues" evidence="1">
    <location>
        <begin position="355"/>
        <end position="378"/>
    </location>
</feature>
<dbReference type="AlphaFoldDB" id="A0A074RJD9"/>
<evidence type="ECO:0000313" key="3">
    <source>
        <dbReference type="Proteomes" id="UP000027456"/>
    </source>
</evidence>
<name>A0A074RJD9_9AGAM</name>
<evidence type="ECO:0000313" key="2">
    <source>
        <dbReference type="EMBL" id="KEP46934.1"/>
    </source>
</evidence>
<feature type="compositionally biased region" description="Polar residues" evidence="1">
    <location>
        <begin position="70"/>
        <end position="84"/>
    </location>
</feature>
<evidence type="ECO:0000256" key="1">
    <source>
        <dbReference type="SAM" id="MobiDB-lite"/>
    </source>
</evidence>
<feature type="region of interest" description="Disordered" evidence="1">
    <location>
        <begin position="347"/>
        <end position="387"/>
    </location>
</feature>
<comment type="caution">
    <text evidence="2">The sequence shown here is derived from an EMBL/GenBank/DDBJ whole genome shotgun (WGS) entry which is preliminary data.</text>
</comment>
<protein>
    <submittedName>
        <fullName evidence="2">Uncharacterized protein</fullName>
    </submittedName>
</protein>
<gene>
    <name evidence="2" type="ORF">V565_174700</name>
</gene>
<dbReference type="Proteomes" id="UP000027456">
    <property type="component" value="Unassembled WGS sequence"/>
</dbReference>
<reference evidence="2 3" key="1">
    <citation type="submission" date="2013-12" db="EMBL/GenBank/DDBJ databases">
        <authorList>
            <person name="Cubeta M."/>
            <person name="Pakala S."/>
            <person name="Fedorova N."/>
            <person name="Thomas E."/>
            <person name="Dean R."/>
            <person name="Jabaji S."/>
            <person name="Neate S."/>
            <person name="Toda T."/>
            <person name="Tavantzis S."/>
            <person name="Vilgalys R."/>
            <person name="Bharathan N."/>
            <person name="Pakala S."/>
            <person name="Losada L.S."/>
            <person name="Zafar N."/>
            <person name="Nierman W."/>
        </authorList>
    </citation>
    <scope>NUCLEOTIDE SEQUENCE [LARGE SCALE GENOMIC DNA]</scope>
    <source>
        <strain evidence="2 3">123E</strain>
    </source>
</reference>
<proteinExistence type="predicted"/>